<dbReference type="OrthoDB" id="4401005at2"/>
<evidence type="ECO:0000256" key="2">
    <source>
        <dbReference type="SAM" id="Phobius"/>
    </source>
</evidence>
<gene>
    <name evidence="4" type="ORF">FE697_000625</name>
</gene>
<feature type="chain" id="PRO_5038861751" description="LPXTG cell wall anchor domain-containing protein" evidence="3">
    <location>
        <begin position="23"/>
        <end position="225"/>
    </location>
</feature>
<dbReference type="RefSeq" id="WP_149767317.1">
    <property type="nucleotide sequence ID" value="NZ_VDFQ02000001.1"/>
</dbReference>
<name>A0A5Q6S279_9ACTN</name>
<evidence type="ECO:0000256" key="3">
    <source>
        <dbReference type="SAM" id="SignalP"/>
    </source>
</evidence>
<protein>
    <recommendedName>
        <fullName evidence="6">LPXTG cell wall anchor domain-containing protein</fullName>
    </recommendedName>
</protein>
<organism evidence="4 5">
    <name type="scientific">Mumia zhuanghuii</name>
    <dbReference type="NCBI Taxonomy" id="2585211"/>
    <lineage>
        <taxon>Bacteria</taxon>
        <taxon>Bacillati</taxon>
        <taxon>Actinomycetota</taxon>
        <taxon>Actinomycetes</taxon>
        <taxon>Propionibacteriales</taxon>
        <taxon>Nocardioidaceae</taxon>
        <taxon>Mumia</taxon>
    </lineage>
</organism>
<dbReference type="AlphaFoldDB" id="A0A5Q6S279"/>
<feature type="region of interest" description="Disordered" evidence="1">
    <location>
        <begin position="161"/>
        <end position="192"/>
    </location>
</feature>
<accession>A0A5Q6S279</accession>
<comment type="caution">
    <text evidence="4">The sequence shown here is derived from an EMBL/GenBank/DDBJ whole genome shotgun (WGS) entry which is preliminary data.</text>
</comment>
<keyword evidence="2" id="KW-0472">Membrane</keyword>
<feature type="signal peptide" evidence="3">
    <location>
        <begin position="1"/>
        <end position="22"/>
    </location>
</feature>
<evidence type="ECO:0000313" key="5">
    <source>
        <dbReference type="Proteomes" id="UP000307768"/>
    </source>
</evidence>
<feature type="transmembrane region" description="Helical" evidence="2">
    <location>
        <begin position="197"/>
        <end position="217"/>
    </location>
</feature>
<keyword evidence="3" id="KW-0732">Signal</keyword>
<sequence length="225" mass="23084">MRVPAAAALLLAGAVLPLATLAAPASGHAVGEVCDDATGTTVVVDLTDLGGHVEVGCAEDSEGMTGMQALEAAGFELEPVTGSGMTGACRIDGQPAADQTLEVDGRDYVEECQQFPPAAAYWSYYVAPADGAWAYAETGADTNEAVPGGYEGWRFQLNQAMDSTPMPDFDPANPPAPEAESDSSDASDSAGDDGTSIVWIGIGIAVLLALGVAFTLVRRRRSEDA</sequence>
<evidence type="ECO:0000256" key="1">
    <source>
        <dbReference type="SAM" id="MobiDB-lite"/>
    </source>
</evidence>
<evidence type="ECO:0008006" key="6">
    <source>
        <dbReference type="Google" id="ProtNLM"/>
    </source>
</evidence>
<dbReference type="Proteomes" id="UP000307768">
    <property type="component" value="Unassembled WGS sequence"/>
</dbReference>
<proteinExistence type="predicted"/>
<reference evidence="4 5" key="1">
    <citation type="submission" date="2019-09" db="EMBL/GenBank/DDBJ databases">
        <title>Mumia zhuanghuii sp. nov. isolated from the intestinal contents of plateau pika (Ochotona curzoniae) in the Qinghai-Tibet plateau of China.</title>
        <authorList>
            <person name="Tian Z."/>
        </authorList>
    </citation>
    <scope>NUCLEOTIDE SEQUENCE [LARGE SCALE GENOMIC DNA]</scope>
    <source>
        <strain evidence="5">350</strain>
    </source>
</reference>
<dbReference type="EMBL" id="VDFQ02000001">
    <property type="protein sequence ID" value="KAA1424474.1"/>
    <property type="molecule type" value="Genomic_DNA"/>
</dbReference>
<evidence type="ECO:0000313" key="4">
    <source>
        <dbReference type="EMBL" id="KAA1424474.1"/>
    </source>
</evidence>
<keyword evidence="2" id="KW-0812">Transmembrane</keyword>
<keyword evidence="2" id="KW-1133">Transmembrane helix</keyword>